<evidence type="ECO:0000313" key="7">
    <source>
        <dbReference type="EMBL" id="TGZ78211.1"/>
    </source>
</evidence>
<dbReference type="Gene3D" id="3.40.50.720">
    <property type="entry name" value="NAD(P)-binding Rossmann-like Domain"/>
    <property type="match status" value="1"/>
</dbReference>
<evidence type="ECO:0000256" key="1">
    <source>
        <dbReference type="ARBA" id="ARBA00004450"/>
    </source>
</evidence>
<reference evidence="7 8" key="1">
    <citation type="submission" date="2019-04" db="EMBL/GenBank/DDBJ databases">
        <title>Comparative genomics and transcriptomics to analyze fruiting body development in filamentous ascomycetes.</title>
        <authorList>
            <consortium name="DOE Joint Genome Institute"/>
            <person name="Lutkenhaus R."/>
            <person name="Traeger S."/>
            <person name="Breuer J."/>
            <person name="Kuo A."/>
            <person name="Lipzen A."/>
            <person name="Pangilinan J."/>
            <person name="Dilworth D."/>
            <person name="Sandor L."/>
            <person name="Poggeler S."/>
            <person name="Barry K."/>
            <person name="Grigoriev I.V."/>
            <person name="Nowrousian M."/>
        </authorList>
    </citation>
    <scope>NUCLEOTIDE SEQUENCE [LARGE SCALE GENOMIC DNA]</scope>
    <source>
        <strain evidence="7 8">CBS 389.68</strain>
    </source>
</reference>
<dbReference type="InParanoid" id="A0A4S2MM91"/>
<dbReference type="EMBL" id="ML220144">
    <property type="protein sequence ID" value="TGZ78211.1"/>
    <property type="molecule type" value="Genomic_DNA"/>
</dbReference>
<evidence type="ECO:0000256" key="3">
    <source>
        <dbReference type="ARBA" id="ARBA00022787"/>
    </source>
</evidence>
<protein>
    <recommendedName>
        <fullName evidence="9">NAD(P)-binding domain-containing protein</fullName>
    </recommendedName>
</protein>
<organism evidence="7 8">
    <name type="scientific">Ascodesmis nigricans</name>
    <dbReference type="NCBI Taxonomy" id="341454"/>
    <lineage>
        <taxon>Eukaryota</taxon>
        <taxon>Fungi</taxon>
        <taxon>Dikarya</taxon>
        <taxon>Ascomycota</taxon>
        <taxon>Pezizomycotina</taxon>
        <taxon>Pezizomycetes</taxon>
        <taxon>Pezizales</taxon>
        <taxon>Ascodesmidaceae</taxon>
        <taxon>Ascodesmis</taxon>
    </lineage>
</organism>
<gene>
    <name evidence="7" type="ORF">EX30DRAFT_343427</name>
</gene>
<proteinExistence type="inferred from homology"/>
<dbReference type="AlphaFoldDB" id="A0A4S2MM91"/>
<comment type="subcellular location">
    <subcellularLocation>
        <location evidence="1">Mitochondrion outer membrane</location>
        <topology evidence="1">Peripheral membrane protein</topology>
    </subcellularLocation>
</comment>
<dbReference type="Pfam" id="PF08732">
    <property type="entry name" value="HIM1"/>
    <property type="match status" value="1"/>
</dbReference>
<dbReference type="Proteomes" id="UP000298138">
    <property type="component" value="Unassembled WGS sequence"/>
</dbReference>
<comment type="similarity">
    <text evidence="2">Belongs to the FMP52 family.</text>
</comment>
<sequence>MPATTVIGSTGLVGHEILLQLLSHPSATAVSTLIRRDPPQPSLAPKHHQTIEPDSTKWPSTLSTLLPTPKSTLFSALGTTRSAAGGVDAQRKIDLDLNLELAKSAKESGKVSTYVLISSANADAGSKWNAYVQMKGELEEEVKKLGFEKTVIVRPGLILGEREKKRLGEEQVQWVAKGLRKWVPSGWVDSWAQDAGVIARAAVRAGLEEEVWEGRKLERTEGGKVWVMGQDEIVELGTAK</sequence>
<dbReference type="PANTHER" id="PTHR14097:SF7">
    <property type="entry name" value="OXIDOREDUCTASE HTATIP2"/>
    <property type="match status" value="1"/>
</dbReference>
<evidence type="ECO:0000256" key="4">
    <source>
        <dbReference type="ARBA" id="ARBA00022946"/>
    </source>
</evidence>
<dbReference type="InterPro" id="IPR036291">
    <property type="entry name" value="NAD(P)-bd_dom_sf"/>
</dbReference>
<keyword evidence="5" id="KW-0496">Mitochondrion</keyword>
<evidence type="ECO:0000256" key="2">
    <source>
        <dbReference type="ARBA" id="ARBA00006617"/>
    </source>
</evidence>
<keyword evidence="4" id="KW-0809">Transit peptide</keyword>
<accession>A0A4S2MM91</accession>
<dbReference type="GO" id="GO:0005741">
    <property type="term" value="C:mitochondrial outer membrane"/>
    <property type="evidence" value="ECO:0007669"/>
    <property type="project" value="UniProtKB-SubCell"/>
</dbReference>
<dbReference type="GO" id="GO:0051170">
    <property type="term" value="P:import into nucleus"/>
    <property type="evidence" value="ECO:0007669"/>
    <property type="project" value="TreeGrafter"/>
</dbReference>
<dbReference type="SUPFAM" id="SSF51735">
    <property type="entry name" value="NAD(P)-binding Rossmann-fold domains"/>
    <property type="match status" value="1"/>
</dbReference>
<evidence type="ECO:0008006" key="9">
    <source>
        <dbReference type="Google" id="ProtNLM"/>
    </source>
</evidence>
<dbReference type="InterPro" id="IPR014843">
    <property type="entry name" value="Him1/Fmp52"/>
</dbReference>
<keyword evidence="6" id="KW-0472">Membrane</keyword>
<dbReference type="OrthoDB" id="430436at2759"/>
<dbReference type="STRING" id="341454.A0A4S2MM91"/>
<keyword evidence="8" id="KW-1185">Reference proteome</keyword>
<evidence type="ECO:0000256" key="5">
    <source>
        <dbReference type="ARBA" id="ARBA00023128"/>
    </source>
</evidence>
<dbReference type="FunCoup" id="A0A4S2MM91">
    <property type="interactions" value="97"/>
</dbReference>
<keyword evidence="3" id="KW-1000">Mitochondrion outer membrane</keyword>
<dbReference type="FunFam" id="3.40.50.720:FF:000366">
    <property type="entry name" value="Protein FMP52, mitochondrial"/>
    <property type="match status" value="1"/>
</dbReference>
<name>A0A4S2MM91_9PEZI</name>
<evidence type="ECO:0000256" key="6">
    <source>
        <dbReference type="ARBA" id="ARBA00023136"/>
    </source>
</evidence>
<dbReference type="PANTHER" id="PTHR14097">
    <property type="entry name" value="OXIDOREDUCTASE HTATIP2"/>
    <property type="match status" value="1"/>
</dbReference>
<evidence type="ECO:0000313" key="8">
    <source>
        <dbReference type="Proteomes" id="UP000298138"/>
    </source>
</evidence>